<evidence type="ECO:0000256" key="2">
    <source>
        <dbReference type="ARBA" id="ARBA00004613"/>
    </source>
</evidence>
<gene>
    <name evidence="14" type="ORF">AM593_04679</name>
</gene>
<sequence>MTRTAFICLSVFTVMIQKESGYSREWLITGQTGNYTITIEVIECVLEIQKGFCLFDYIFVYDGTNHDIEDNKLPMMPLIQLSLQIMVIVLTINVGLTDAGISNTCLDCICEVESNCDKETGCADDGGSDSCGPFQIKKVYWIDCGRPGDSYEECTKDYDCAKGCVQTYMNRYGGWKCGTTCEDYARMHNGGPRGCNKSATNRYWNKIKIAGCSRNS</sequence>
<dbReference type="AlphaFoldDB" id="A0A3L5TV10"/>
<feature type="disulfide bond" evidence="13">
    <location>
        <begin position="105"/>
        <end position="181"/>
    </location>
</feature>
<evidence type="ECO:0000256" key="5">
    <source>
        <dbReference type="ARBA" id="ARBA00022529"/>
    </source>
</evidence>
<dbReference type="EC" id="3.2.1.17" evidence="3"/>
<organism evidence="14 15">
    <name type="scientific">Mytilus galloprovincialis</name>
    <name type="common">Mediterranean mussel</name>
    <dbReference type="NCBI Taxonomy" id="29158"/>
    <lineage>
        <taxon>Eukaryota</taxon>
        <taxon>Metazoa</taxon>
        <taxon>Spiralia</taxon>
        <taxon>Lophotrochozoa</taxon>
        <taxon>Mollusca</taxon>
        <taxon>Bivalvia</taxon>
        <taxon>Autobranchia</taxon>
        <taxon>Pteriomorphia</taxon>
        <taxon>Mytilida</taxon>
        <taxon>Mytiloidea</taxon>
        <taxon>Mytilidae</taxon>
        <taxon>Mytilinae</taxon>
        <taxon>Mytilus</taxon>
    </lineage>
</organism>
<dbReference type="PANTHER" id="PTHR11195">
    <property type="entry name" value="DESTABILASE-RELATED"/>
    <property type="match status" value="1"/>
</dbReference>
<keyword evidence="10 13" id="KW-1015">Disulfide bond</keyword>
<feature type="disulfide bond" evidence="13">
    <location>
        <begin position="122"/>
        <end position="131"/>
    </location>
</feature>
<evidence type="ECO:0000313" key="14">
    <source>
        <dbReference type="EMBL" id="OPL33781.1"/>
    </source>
</evidence>
<feature type="disulfide bond" evidence="13">
    <location>
        <begin position="154"/>
        <end position="160"/>
    </location>
</feature>
<dbReference type="Proteomes" id="UP000266721">
    <property type="component" value="Unassembled WGS sequence"/>
</dbReference>
<reference evidence="14 15" key="1">
    <citation type="journal article" date="2016" name="PLoS ONE">
        <title>A First Insight into the Genome of the Filter-Feeder Mussel Mytilus galloprovincialis.</title>
        <authorList>
            <person name="Murgarella M."/>
            <person name="Puiu D."/>
            <person name="Novoa B."/>
            <person name="Figueras A."/>
            <person name="Posada D."/>
            <person name="Canchaya C."/>
        </authorList>
    </citation>
    <scope>NUCLEOTIDE SEQUENCE [LARGE SCALE GENOMIC DNA]</scope>
    <source>
        <tissue evidence="14">Muscle</tissue>
    </source>
</reference>
<feature type="disulfide bond" evidence="13">
    <location>
        <begin position="108"/>
        <end position="212"/>
    </location>
</feature>
<comment type="caution">
    <text evidence="14">The sequence shown here is derived from an EMBL/GenBank/DDBJ whole genome shotgun (WGS) entry which is preliminary data.</text>
</comment>
<evidence type="ECO:0000256" key="4">
    <source>
        <dbReference type="ARBA" id="ARBA00022525"/>
    </source>
</evidence>
<name>A0A3L5TV10_MYTGA</name>
<proteinExistence type="predicted"/>
<dbReference type="PROSITE" id="PS51909">
    <property type="entry name" value="LYSOZYME_I"/>
    <property type="match status" value="1"/>
</dbReference>
<dbReference type="Gene3D" id="1.10.530.10">
    <property type="match status" value="1"/>
</dbReference>
<feature type="disulfide bond" evidence="13">
    <location>
        <begin position="110"/>
        <end position="116"/>
    </location>
</feature>
<comment type="subcellular location">
    <subcellularLocation>
        <location evidence="2">Secreted</location>
    </subcellularLocation>
</comment>
<feature type="disulfide bond" evidence="13">
    <location>
        <begin position="144"/>
        <end position="164"/>
    </location>
</feature>
<keyword evidence="5" id="KW-0929">Antimicrobial</keyword>
<dbReference type="Pfam" id="PF05497">
    <property type="entry name" value="Destabilase"/>
    <property type="match status" value="1"/>
</dbReference>
<feature type="active site" description="Nucleophile" evidence="12">
    <location>
        <position position="125"/>
    </location>
</feature>
<keyword evidence="8" id="KW-0378">Hydrolase</keyword>
<dbReference type="PANTHER" id="PTHR11195:SF13">
    <property type="entry name" value="INVERTEBRATE-TYPE LYSOZYME 2-RELATED"/>
    <property type="match status" value="1"/>
</dbReference>
<evidence type="ECO:0000256" key="10">
    <source>
        <dbReference type="ARBA" id="ARBA00023157"/>
    </source>
</evidence>
<evidence type="ECO:0000256" key="11">
    <source>
        <dbReference type="ARBA" id="ARBA00023295"/>
    </source>
</evidence>
<evidence type="ECO:0000256" key="8">
    <source>
        <dbReference type="ARBA" id="ARBA00022801"/>
    </source>
</evidence>
<keyword evidence="11" id="KW-0326">Glycosidase</keyword>
<dbReference type="SUPFAM" id="SSF53955">
    <property type="entry name" value="Lysozyme-like"/>
    <property type="match status" value="1"/>
</dbReference>
<keyword evidence="4" id="KW-0964">Secreted</keyword>
<keyword evidence="15" id="KW-1185">Reference proteome</keyword>
<evidence type="ECO:0000256" key="9">
    <source>
        <dbReference type="ARBA" id="ARBA00023022"/>
    </source>
</evidence>
<evidence type="ECO:0000256" key="13">
    <source>
        <dbReference type="PIRSR" id="PIRSR608597-3"/>
    </source>
</evidence>
<accession>A0A3L5TV10</accession>
<dbReference type="CDD" id="cd16890">
    <property type="entry name" value="lyz_i"/>
    <property type="match status" value="1"/>
</dbReference>
<dbReference type="EMBL" id="KV581539">
    <property type="protein sequence ID" value="OPL33781.1"/>
    <property type="molecule type" value="Genomic_DNA"/>
</dbReference>
<dbReference type="GO" id="GO:0042742">
    <property type="term" value="P:defense response to bacterium"/>
    <property type="evidence" value="ECO:0007669"/>
    <property type="project" value="UniProtKB-KW"/>
</dbReference>
<evidence type="ECO:0000256" key="7">
    <source>
        <dbReference type="ARBA" id="ARBA00022729"/>
    </source>
</evidence>
<feature type="active site" description="Proton donor" evidence="12">
    <location>
        <position position="113"/>
    </location>
</feature>
<dbReference type="GO" id="GO:0005576">
    <property type="term" value="C:extracellular region"/>
    <property type="evidence" value="ECO:0007669"/>
    <property type="project" value="UniProtKB-SubCell"/>
</dbReference>
<evidence type="ECO:0000256" key="12">
    <source>
        <dbReference type="PIRSR" id="PIRSR608597-1"/>
    </source>
</evidence>
<evidence type="ECO:0000313" key="15">
    <source>
        <dbReference type="Proteomes" id="UP000266721"/>
    </source>
</evidence>
<dbReference type="GO" id="GO:0031640">
    <property type="term" value="P:killing of cells of another organism"/>
    <property type="evidence" value="ECO:0007669"/>
    <property type="project" value="UniProtKB-KW"/>
</dbReference>
<keyword evidence="7" id="KW-0732">Signal</keyword>
<comment type="catalytic activity">
    <reaction evidence="1">
        <text>Hydrolysis of (1-&gt;4)-beta-linkages between N-acetylmuramic acid and N-acetyl-D-glucosamine residues in a peptidoglycan and between N-acetyl-D-glucosamine residues in chitodextrins.</text>
        <dbReference type="EC" id="3.2.1.17"/>
    </reaction>
</comment>
<keyword evidence="6" id="KW-0081">Bacteriolytic enzyme</keyword>
<dbReference type="GO" id="GO:0003796">
    <property type="term" value="F:lysozyme activity"/>
    <property type="evidence" value="ECO:0007669"/>
    <property type="project" value="UniProtKB-EC"/>
</dbReference>
<dbReference type="SMR" id="A0A3L5TV10"/>
<protein>
    <recommendedName>
        <fullName evidence="3">lysozyme</fullName>
        <ecNumber evidence="3">3.2.1.17</ecNumber>
    </recommendedName>
</protein>
<evidence type="ECO:0000256" key="1">
    <source>
        <dbReference type="ARBA" id="ARBA00000632"/>
    </source>
</evidence>
<evidence type="ECO:0000256" key="3">
    <source>
        <dbReference type="ARBA" id="ARBA00012732"/>
    </source>
</evidence>
<dbReference type="InterPro" id="IPR008597">
    <property type="entry name" value="Invert_lysozyme"/>
</dbReference>
<keyword evidence="9" id="KW-0044">Antibiotic</keyword>
<dbReference type="InterPro" id="IPR023346">
    <property type="entry name" value="Lysozyme-like_dom_sf"/>
</dbReference>
<evidence type="ECO:0000256" key="6">
    <source>
        <dbReference type="ARBA" id="ARBA00022638"/>
    </source>
</evidence>
<feature type="disulfide bond" evidence="13">
    <location>
        <begin position="177"/>
        <end position="195"/>
    </location>
</feature>
<feature type="non-terminal residue" evidence="14">
    <location>
        <position position="1"/>
    </location>
</feature>